<name>A0A835SNU9_CHLIN</name>
<proteinExistence type="predicted"/>
<gene>
    <name evidence="4" type="ORF">HXX76_013627</name>
</gene>
<evidence type="ECO:0000256" key="2">
    <source>
        <dbReference type="ARBA" id="ARBA00023098"/>
    </source>
</evidence>
<dbReference type="AlphaFoldDB" id="A0A835SNU9"/>
<dbReference type="InterPro" id="IPR039034">
    <property type="entry name" value="INPP4"/>
</dbReference>
<accession>A0A835SNU9</accession>
<reference evidence="4" key="1">
    <citation type="journal article" date="2020" name="bioRxiv">
        <title>Comparative genomics of Chlamydomonas.</title>
        <authorList>
            <person name="Craig R.J."/>
            <person name="Hasan A.R."/>
            <person name="Ness R.W."/>
            <person name="Keightley P.D."/>
        </authorList>
    </citation>
    <scope>NUCLEOTIDE SEQUENCE</scope>
    <source>
        <strain evidence="4">SAG 7.73</strain>
    </source>
</reference>
<dbReference type="PANTHER" id="PTHR12187">
    <property type="entry name" value="AGAP000124-PA"/>
    <property type="match status" value="1"/>
</dbReference>
<feature type="compositionally biased region" description="Polar residues" evidence="3">
    <location>
        <begin position="58"/>
        <end position="73"/>
    </location>
</feature>
<keyword evidence="1" id="KW-0378">Hydrolase</keyword>
<feature type="region of interest" description="Disordered" evidence="3">
    <location>
        <begin position="642"/>
        <end position="663"/>
    </location>
</feature>
<comment type="caution">
    <text evidence="4">The sequence shown here is derived from an EMBL/GenBank/DDBJ whole genome shotgun (WGS) entry which is preliminary data.</text>
</comment>
<evidence type="ECO:0000313" key="4">
    <source>
        <dbReference type="EMBL" id="KAG2425584.1"/>
    </source>
</evidence>
<feature type="region of interest" description="Disordered" evidence="3">
    <location>
        <begin position="507"/>
        <end position="628"/>
    </location>
</feature>
<dbReference type="Proteomes" id="UP000650467">
    <property type="component" value="Unassembled WGS sequence"/>
</dbReference>
<sequence>MQQSGPIVDSWMVPASVKEGSGPNKGDDDGESLAPLADSAPGTLPMQQDPQPDYPRPASSQPPANEVASTSYQPTDDTAALLHKFSVHPTSSPRVRGLIDVLMMVLTLIPTAVLRLVRACMGLVGVTEHRWRGISLHVPLTLEDHKQLELLAANLVAGRIGRRPEAPERGPVPPSQQLTLDVHAILAAASSTAAAFGLPYEGMPEAALHSKLSTYIRGVASGETVCTQDCFKAMRKLGRKTMESLCAAAPRNPAPAPSSSKHGSGGHKGLRSTPSASSMMVKPKPKVVAKAFMAACLMQLSRAHAETLIQLVAALPDGSDLVETVSLISLAPGAEYLRLLGEERFAEQLEAMAEFGRLRPSDAKKEPEVQGMAINARVHEVGVVRHVRAPAPAPSLKPAGAVAEAQADSVASSMKTIGAASVRGVTRGSSNDQAADLPVLMSDGSASERADANGRMGGYTGLGPNGLRAGKAAAAKGWMTEFDDDDAAAEEEVLAFGKPAARAPGRLLGAVPAGNGDEVMGLSMDDDEPREDEPLFKKLPLRQGFTGGIPAELNTSTTEAPAANGHSAHGAHKPSVSGEAAQLPRTSYTGASASPLGPGAPSATGRTASQAPPQLLPQPSGYHTLPQPIPLSFELLGRGGSAAAAAHDGRRTPGMDAAGDVSTSGAENASAAAATANGFTPSQSQAVLAAAGDAAGTGDGRLAHHHRHHSSSAAALPNANSAFSSTSALSTTISHYPTERLDVFQPIYGCPRSGAFAVHGREPRGVGLSRLVTAYATCHSLPAPDQSSLLASLGYSHPEQLRQEVELRKALCVAQALPVVVASLKLQCRQPACLQAAARSGCFMHVQQSLLSDLHRHERAYLEDTKGALDVLADRLMVRFVAGSERVLPLHISGPNIVVSLPADCVRAEALAAAGLTREELCGADKQYGLNALVFNMGINTLQSLGFLNPASGGAEPLQQSLNRFSMERLNEYAVRAGHAHGPALAALNAHFGPRGHRPPKDTEMFALVRRACTEVGAGRAVNCKSGKDRTALELCRAFADEVVCAGLLPGGAEPWLQAQFMRGLSYMTTSQNHGQPPAYAFNEMEIATLPSGWRPDWRLCGKVAT</sequence>
<feature type="compositionally biased region" description="Low complexity" evidence="3">
    <location>
        <begin position="608"/>
        <end position="620"/>
    </location>
</feature>
<feature type="region of interest" description="Disordered" evidence="3">
    <location>
        <begin position="1"/>
        <end position="73"/>
    </location>
</feature>
<organism evidence="4 5">
    <name type="scientific">Chlamydomonas incerta</name>
    <dbReference type="NCBI Taxonomy" id="51695"/>
    <lineage>
        <taxon>Eukaryota</taxon>
        <taxon>Viridiplantae</taxon>
        <taxon>Chlorophyta</taxon>
        <taxon>core chlorophytes</taxon>
        <taxon>Chlorophyceae</taxon>
        <taxon>CS clade</taxon>
        <taxon>Chlamydomonadales</taxon>
        <taxon>Chlamydomonadaceae</taxon>
        <taxon>Chlamydomonas</taxon>
    </lineage>
</organism>
<dbReference type="OrthoDB" id="159395at2759"/>
<feature type="region of interest" description="Disordered" evidence="3">
    <location>
        <begin position="249"/>
        <end position="281"/>
    </location>
</feature>
<feature type="compositionally biased region" description="Low complexity" evidence="3">
    <location>
        <begin position="249"/>
        <end position="262"/>
    </location>
</feature>
<feature type="region of interest" description="Disordered" evidence="3">
    <location>
        <begin position="697"/>
        <end position="717"/>
    </location>
</feature>
<protein>
    <submittedName>
        <fullName evidence="4">Uncharacterized protein</fullName>
    </submittedName>
</protein>
<evidence type="ECO:0000256" key="3">
    <source>
        <dbReference type="SAM" id="MobiDB-lite"/>
    </source>
</evidence>
<evidence type="ECO:0000256" key="1">
    <source>
        <dbReference type="ARBA" id="ARBA00022801"/>
    </source>
</evidence>
<dbReference type="EMBL" id="JAEHOC010000054">
    <property type="protein sequence ID" value="KAG2425584.1"/>
    <property type="molecule type" value="Genomic_DNA"/>
</dbReference>
<keyword evidence="5" id="KW-1185">Reference proteome</keyword>
<dbReference type="GO" id="GO:0016316">
    <property type="term" value="F:phosphatidylinositol-3,4-bisphosphate 4-phosphatase activity"/>
    <property type="evidence" value="ECO:0007669"/>
    <property type="project" value="InterPro"/>
</dbReference>
<dbReference type="PANTHER" id="PTHR12187:SF11">
    <property type="entry name" value="PHOSPHATIDYLINOSITOL-3,4-BISPHOSPHATE 4-PHOSPHATASE"/>
    <property type="match status" value="1"/>
</dbReference>
<evidence type="ECO:0000313" key="5">
    <source>
        <dbReference type="Proteomes" id="UP000650467"/>
    </source>
</evidence>
<dbReference type="GO" id="GO:0005737">
    <property type="term" value="C:cytoplasm"/>
    <property type="evidence" value="ECO:0007669"/>
    <property type="project" value="TreeGrafter"/>
</dbReference>
<keyword evidence="2" id="KW-0443">Lipid metabolism</keyword>